<dbReference type="CDD" id="cd16914">
    <property type="entry name" value="EcfT"/>
    <property type="match status" value="1"/>
</dbReference>
<name>R9L4J0_9ACTN</name>
<evidence type="ECO:0000313" key="7">
    <source>
        <dbReference type="Proteomes" id="UP000014204"/>
    </source>
</evidence>
<dbReference type="Proteomes" id="UP000014204">
    <property type="component" value="Unassembled WGS sequence"/>
</dbReference>
<comment type="caution">
    <text evidence="6">The sequence shown here is derived from an EMBL/GenBank/DDBJ whole genome shotgun (WGS) entry which is preliminary data.</text>
</comment>
<dbReference type="Pfam" id="PF02361">
    <property type="entry name" value="CbiQ"/>
    <property type="match status" value="1"/>
</dbReference>
<reference evidence="6 7" key="1">
    <citation type="submission" date="2013-04" db="EMBL/GenBank/DDBJ databases">
        <title>The Genome Sequence of Enterorhabdus caecimuris B7.</title>
        <authorList>
            <consortium name="The Broad Institute Genomics Platform"/>
            <consortium name="The Broad Institute Genome Sequencing Center for Infectious Disease"/>
            <person name="Earl A."/>
            <person name="Xavier R."/>
            <person name="Elson C."/>
            <person name="Duck W."/>
            <person name="Walker B."/>
            <person name="Young S."/>
            <person name="Zeng Q."/>
            <person name="Gargeya S."/>
            <person name="Fitzgerald M."/>
            <person name="Haas B."/>
            <person name="Abouelleil A."/>
            <person name="Allen A.W."/>
            <person name="Alvarado L."/>
            <person name="Arachchi H.M."/>
            <person name="Berlin A.M."/>
            <person name="Chapman S.B."/>
            <person name="Gainer-Dewar J."/>
            <person name="Goldberg J."/>
            <person name="Griggs A."/>
            <person name="Gujja S."/>
            <person name="Hansen M."/>
            <person name="Howarth C."/>
            <person name="Imamovic A."/>
            <person name="Ireland A."/>
            <person name="Larimer J."/>
            <person name="McCowan C."/>
            <person name="Murphy C."/>
            <person name="Pearson M."/>
            <person name="Poon T.W."/>
            <person name="Priest M."/>
            <person name="Roberts A."/>
            <person name="Saif S."/>
            <person name="Shea T."/>
            <person name="Sisk P."/>
            <person name="Sykes S."/>
            <person name="Wortman J."/>
            <person name="Nusbaum C."/>
            <person name="Birren B."/>
        </authorList>
    </citation>
    <scope>NUCLEOTIDE SEQUENCE [LARGE SCALE GENOMIC DNA]</scope>
    <source>
        <strain evidence="6 7">B7</strain>
    </source>
</reference>
<dbReference type="AlphaFoldDB" id="R9L4J0"/>
<keyword evidence="4 5" id="KW-0472">Membrane</keyword>
<evidence type="ECO:0000256" key="1">
    <source>
        <dbReference type="ARBA" id="ARBA00004141"/>
    </source>
</evidence>
<comment type="subcellular location">
    <subcellularLocation>
        <location evidence="1">Membrane</location>
        <topology evidence="1">Multi-pass membrane protein</topology>
    </subcellularLocation>
</comment>
<dbReference type="RefSeq" id="WP_016309298.1">
    <property type="nucleotide sequence ID" value="NZ_KE159646.1"/>
</dbReference>
<feature type="transmembrane region" description="Helical" evidence="5">
    <location>
        <begin position="36"/>
        <end position="64"/>
    </location>
</feature>
<protein>
    <recommendedName>
        <fullName evidence="8">Cobalt/nickel transport system permease</fullName>
    </recommendedName>
</protein>
<keyword evidence="2 5" id="KW-0812">Transmembrane</keyword>
<dbReference type="GeneID" id="82190638"/>
<feature type="transmembrane region" description="Helical" evidence="5">
    <location>
        <begin position="235"/>
        <end position="256"/>
    </location>
</feature>
<dbReference type="EMBL" id="ASSY01000008">
    <property type="protein sequence ID" value="EOS50672.1"/>
    <property type="molecule type" value="Genomic_DNA"/>
</dbReference>
<evidence type="ECO:0000256" key="2">
    <source>
        <dbReference type="ARBA" id="ARBA00022692"/>
    </source>
</evidence>
<evidence type="ECO:0008006" key="8">
    <source>
        <dbReference type="Google" id="ProtNLM"/>
    </source>
</evidence>
<dbReference type="PANTHER" id="PTHR33514">
    <property type="entry name" value="PROTEIN ABCI12, CHLOROPLASTIC"/>
    <property type="match status" value="1"/>
</dbReference>
<dbReference type="InterPro" id="IPR003339">
    <property type="entry name" value="ABC/ECF_trnsptr_transmembrane"/>
</dbReference>
<dbReference type="GO" id="GO:0005886">
    <property type="term" value="C:plasma membrane"/>
    <property type="evidence" value="ECO:0007669"/>
    <property type="project" value="TreeGrafter"/>
</dbReference>
<dbReference type="eggNOG" id="COG0619">
    <property type="taxonomic scope" value="Bacteria"/>
</dbReference>
<dbReference type="STRING" id="1235794.C811_01086"/>
<evidence type="ECO:0000256" key="5">
    <source>
        <dbReference type="SAM" id="Phobius"/>
    </source>
</evidence>
<proteinExistence type="predicted"/>
<dbReference type="PANTHER" id="PTHR33514:SF13">
    <property type="entry name" value="PROTEIN ABCI12, CHLOROPLASTIC"/>
    <property type="match status" value="1"/>
</dbReference>
<evidence type="ECO:0000313" key="6">
    <source>
        <dbReference type="EMBL" id="EOS50672.1"/>
    </source>
</evidence>
<gene>
    <name evidence="6" type="ORF">C811_01086</name>
</gene>
<keyword evidence="7" id="KW-1185">Reference proteome</keyword>
<dbReference type="HOGENOM" id="CLU_056469_2_2_11"/>
<evidence type="ECO:0000256" key="4">
    <source>
        <dbReference type="ARBA" id="ARBA00023136"/>
    </source>
</evidence>
<evidence type="ECO:0000256" key="3">
    <source>
        <dbReference type="ARBA" id="ARBA00022989"/>
    </source>
</evidence>
<accession>R9L4J0</accession>
<keyword evidence="3 5" id="KW-1133">Transmembrane helix</keyword>
<organism evidence="6 7">
    <name type="scientific">Adlercreutzia caecimuris B7</name>
    <dbReference type="NCBI Taxonomy" id="1235794"/>
    <lineage>
        <taxon>Bacteria</taxon>
        <taxon>Bacillati</taxon>
        <taxon>Actinomycetota</taxon>
        <taxon>Coriobacteriia</taxon>
        <taxon>Eggerthellales</taxon>
        <taxon>Eggerthellaceae</taxon>
        <taxon>Adlercreutzia</taxon>
    </lineage>
</organism>
<sequence length="257" mass="26382">MPGAQEPCHTGAMTGLGAQSRRIPPAVRRLDGRVKIALLVAYSAMLFLIGSPIGLGVAVAFLSIVMAVGRVRFASVLRAGAPAWVIAAFLLFYNAAASGWAAGVVVAARVMLLVYASGALMELSTTTELSEALRRLLAPLGRVGLPVRDATCALSIALRFIPVTAEELASIRAAQASRGASLGSGGVTARVRANAGLMAPLFVGLFRRADLLAAAMDARCYGASSQPTSLDGRRFSLGDGVVLVVGCGLCLGAALLF</sequence>